<gene>
    <name evidence="6" type="ORF">BQ8482_220119</name>
</gene>
<evidence type="ECO:0000259" key="5">
    <source>
        <dbReference type="PROSITE" id="PS50600"/>
    </source>
</evidence>
<keyword evidence="1" id="KW-0645">Protease</keyword>
<dbReference type="Gene3D" id="3.40.395.10">
    <property type="entry name" value="Adenoviral Proteinase, Chain A"/>
    <property type="match status" value="1"/>
</dbReference>
<dbReference type="Pfam" id="PF02902">
    <property type="entry name" value="Peptidase_C48"/>
    <property type="match status" value="1"/>
</dbReference>
<keyword evidence="7" id="KW-1185">Reference proteome</keyword>
<dbReference type="Proteomes" id="UP000245698">
    <property type="component" value="Unassembled WGS sequence"/>
</dbReference>
<dbReference type="GO" id="GO:0000338">
    <property type="term" value="P:protein deneddylation"/>
    <property type="evidence" value="ECO:0007669"/>
    <property type="project" value="TreeGrafter"/>
</dbReference>
<evidence type="ECO:0000256" key="4">
    <source>
        <dbReference type="SAM" id="MobiDB-lite"/>
    </source>
</evidence>
<feature type="region of interest" description="Disordered" evidence="4">
    <location>
        <begin position="927"/>
        <end position="983"/>
    </location>
</feature>
<evidence type="ECO:0000313" key="6">
    <source>
        <dbReference type="EMBL" id="SJM31948.1"/>
    </source>
</evidence>
<evidence type="ECO:0000256" key="3">
    <source>
        <dbReference type="ARBA" id="ARBA00022807"/>
    </source>
</evidence>
<sequence length="983" mass="106570">MDFTRVHGQSNRAGLQDSSRAAPSAGAAAFERQLSEMANSGGGGGAMPAGSGPQPAQSSKFLRRLSKRPLHFRDEDFILSLEEALIKGNASEHAAKNNVSILLSFGQWLFANNKDPIKGRLDKQSLTDDAREFIGKGDPSRLLTAIGHLRTSQSTGGIVPIAGRAELTPYPQDAALIEEYRNEAPTETGRRIATALRSFSDYLRQNNKNGISGRLSDAALDRDVAGYKKNAGGNQIIGYALACLRKSHAGGGVVPIAAKLAPYPQDAALIKEYRNEVPTETGRRTATALRSFSDYLRQNNKNGISGRLSDAALDGDVEGYKEHAGGYQIIGYALAYLRKSHAGAKAMELERHIPPVPDSGDAALMEPRRVGEAIAQHSASQEAGSWPKELQGQQDNQPAASFFIAPGKLPTGRDNLNSNGAGAFGAAGSRQAGVQAAARPLLAISEQQIRRSPGAVDRGNLLPTEWLIINNEHSTALLRPAKRQRTLNTPPAVAIQQQLSEIGNSGGRMPMQPSTYQVGALPLEGQPVVRERESEYIPSLQAETSGIGVRLINRGRLSPMSEAAAAAPATVSEPASRSTARLAVTYRGLPVVDLTGLTTTSSDAQIGALNPTASSNVPNGSVLWADEWLSDAHIQRDYHLLGEQLQAIDPALAARTRLVDPSVSHLLRHTEPQNARVILQSIYSRNDAPADFLFVPLNNGTPTITGTHWSLLLVDRRNPERRVAYHYDSRQSEGYNSVPAKRLATLLNATLAPARMPRQPNDNDCGVFVLDGTRALLGRLVDGQRPDHEPMQLDNLVADRQALQDRLSGRLPHEEESLRLLNGEPASPPMMAFDPAELRQLLYDEPASPPMMAFDPAELRRLLDDEPASPPMMAFDPVEFRQLLNDEPASPPMTAFDPAELRRLLNDEPASPPMMAFDPAEFRQLLNDEPASPPMAAFDPAELRRLLDDEPASSSPRFNSTPHARTDGVHQPTQAPWLPERKR</sequence>
<evidence type="ECO:0000256" key="1">
    <source>
        <dbReference type="ARBA" id="ARBA00022670"/>
    </source>
</evidence>
<feature type="compositionally biased region" description="Polar residues" evidence="4">
    <location>
        <begin position="7"/>
        <end position="17"/>
    </location>
</feature>
<dbReference type="PROSITE" id="PS50600">
    <property type="entry name" value="ULP_PROTEASE"/>
    <property type="match status" value="1"/>
</dbReference>
<proteinExistence type="predicted"/>
<dbReference type="GO" id="GO:0006508">
    <property type="term" value="P:proteolysis"/>
    <property type="evidence" value="ECO:0007669"/>
    <property type="project" value="UniProtKB-KW"/>
</dbReference>
<dbReference type="InterPro" id="IPR003653">
    <property type="entry name" value="Peptidase_C48_C"/>
</dbReference>
<dbReference type="InterPro" id="IPR038765">
    <property type="entry name" value="Papain-like_cys_pep_sf"/>
</dbReference>
<evidence type="ECO:0000256" key="2">
    <source>
        <dbReference type="ARBA" id="ARBA00022801"/>
    </source>
</evidence>
<dbReference type="GO" id="GO:0019784">
    <property type="term" value="F:deNEDDylase activity"/>
    <property type="evidence" value="ECO:0007669"/>
    <property type="project" value="InterPro"/>
</dbReference>
<feature type="region of interest" description="Disordered" evidence="4">
    <location>
        <begin position="1"/>
        <end position="60"/>
    </location>
</feature>
<dbReference type="EMBL" id="FUIG01000029">
    <property type="protein sequence ID" value="SJM31948.1"/>
    <property type="molecule type" value="Genomic_DNA"/>
</dbReference>
<keyword evidence="2" id="KW-0378">Hydrolase</keyword>
<organism evidence="6 7">
    <name type="scientific">Mesorhizobium delmotii</name>
    <dbReference type="NCBI Taxonomy" id="1631247"/>
    <lineage>
        <taxon>Bacteria</taxon>
        <taxon>Pseudomonadati</taxon>
        <taxon>Pseudomonadota</taxon>
        <taxon>Alphaproteobacteria</taxon>
        <taxon>Hyphomicrobiales</taxon>
        <taxon>Phyllobacteriaceae</taxon>
        <taxon>Mesorhizobium</taxon>
    </lineage>
</organism>
<reference evidence="7" key="1">
    <citation type="submission" date="2016-12" db="EMBL/GenBank/DDBJ databases">
        <authorList>
            <person name="Brunel B."/>
        </authorList>
    </citation>
    <scope>NUCLEOTIDE SEQUENCE [LARGE SCALE GENOMIC DNA]</scope>
</reference>
<dbReference type="PANTHER" id="PTHR46468">
    <property type="entry name" value="SENTRIN-SPECIFIC PROTEASE 8"/>
    <property type="match status" value="1"/>
</dbReference>
<dbReference type="RefSeq" id="WP_123149085.1">
    <property type="nucleotide sequence ID" value="NZ_FUIG01000029.1"/>
</dbReference>
<keyword evidence="3" id="KW-0788">Thiol protease</keyword>
<name>A0A2P9ALC9_9HYPH</name>
<feature type="compositionally biased region" description="Low complexity" evidence="4">
    <location>
        <begin position="48"/>
        <end position="57"/>
    </location>
</feature>
<dbReference type="AlphaFoldDB" id="A0A2P9ALC9"/>
<protein>
    <recommendedName>
        <fullName evidence="5">Ubiquitin-like protease family profile domain-containing protein</fullName>
    </recommendedName>
</protein>
<evidence type="ECO:0000313" key="7">
    <source>
        <dbReference type="Proteomes" id="UP000245698"/>
    </source>
</evidence>
<dbReference type="PANTHER" id="PTHR46468:SF1">
    <property type="entry name" value="SENTRIN-SPECIFIC PROTEASE 8"/>
    <property type="match status" value="1"/>
</dbReference>
<feature type="compositionally biased region" description="Low complexity" evidence="4">
    <location>
        <begin position="18"/>
        <end position="29"/>
    </location>
</feature>
<accession>A0A2P9ALC9</accession>
<feature type="domain" description="Ubiquitin-like protease family profile" evidence="5">
    <location>
        <begin position="599"/>
        <end position="776"/>
    </location>
</feature>
<dbReference type="InterPro" id="IPR044613">
    <property type="entry name" value="Nep1/2-like"/>
</dbReference>
<feature type="compositionally biased region" description="Polar residues" evidence="4">
    <location>
        <begin position="952"/>
        <end position="963"/>
    </location>
</feature>
<dbReference type="GO" id="GO:0008234">
    <property type="term" value="F:cysteine-type peptidase activity"/>
    <property type="evidence" value="ECO:0007669"/>
    <property type="project" value="UniProtKB-KW"/>
</dbReference>
<feature type="region of interest" description="Disordered" evidence="4">
    <location>
        <begin position="373"/>
        <end position="395"/>
    </location>
</feature>
<dbReference type="SUPFAM" id="SSF54001">
    <property type="entry name" value="Cysteine proteinases"/>
    <property type="match status" value="1"/>
</dbReference>